<accession>A0A227IZS5</accession>
<gene>
    <name evidence="1" type="primary">sspA</name>
    <name evidence="1" type="ORF">CA163_34440</name>
</gene>
<evidence type="ECO:0000313" key="1">
    <source>
        <dbReference type="EMBL" id="OXE28339.1"/>
    </source>
</evidence>
<evidence type="ECO:0000313" key="2">
    <source>
        <dbReference type="Proteomes" id="UP000214596"/>
    </source>
</evidence>
<protein>
    <submittedName>
        <fullName evidence="1">Stringent starvation protein A</fullName>
    </submittedName>
</protein>
<feature type="non-terminal residue" evidence="1">
    <location>
        <position position="1"/>
    </location>
</feature>
<name>A0A227IZS5_VIBPH</name>
<sequence>DLVGPGSKEIKVYMNRVFERDSFLASLTEAEREMRLVR</sequence>
<reference evidence="1 2" key="1">
    <citation type="journal article" date="2017" name="Appl. Environ. Microbiol.">
        <title>Parallel evolution of two clades of a major Atlantic endemic Vibrio parahaemolyticus pathogen lineage by independent acquisition of related pathogenicity islands.</title>
        <authorList>
            <person name="Xu F."/>
            <person name="Gonzalez-Escalona N."/>
            <person name="Drees K.P."/>
            <person name="Sebra R.P."/>
            <person name="Cooper V.S."/>
            <person name="Jones S.H."/>
            <person name="Whistler C.A."/>
        </authorList>
    </citation>
    <scope>NUCLEOTIDE SEQUENCE [LARGE SCALE GENOMIC DNA]</scope>
    <source>
        <strain evidence="1 2">MAVP-3</strain>
    </source>
</reference>
<dbReference type="Proteomes" id="UP000214596">
    <property type="component" value="Unassembled WGS sequence"/>
</dbReference>
<comment type="caution">
    <text evidence="1">The sequence shown here is derived from an EMBL/GenBank/DDBJ whole genome shotgun (WGS) entry which is preliminary data.</text>
</comment>
<proteinExistence type="predicted"/>
<dbReference type="AlphaFoldDB" id="A0A227IZS5"/>
<dbReference type="EMBL" id="NIXT01004458">
    <property type="protein sequence ID" value="OXE28339.1"/>
    <property type="molecule type" value="Genomic_DNA"/>
</dbReference>
<organism evidence="1 2">
    <name type="scientific">Vibrio parahaemolyticus</name>
    <dbReference type="NCBI Taxonomy" id="670"/>
    <lineage>
        <taxon>Bacteria</taxon>
        <taxon>Pseudomonadati</taxon>
        <taxon>Pseudomonadota</taxon>
        <taxon>Gammaproteobacteria</taxon>
        <taxon>Vibrionales</taxon>
        <taxon>Vibrionaceae</taxon>
        <taxon>Vibrio</taxon>
    </lineage>
</organism>